<sequence length="112" mass="12183">MFALYATVTNHAGSELLSSKEVVSEANRHKRAIYALMIANLVEDVNLGVVSPLQETRKLYPAIDAPPTPSATLALLCTHLLHERVRSVAAPVPQVERGDHAAEQVRAQSCTR</sequence>
<dbReference type="EMBL" id="JAENGY010001156">
    <property type="protein sequence ID" value="KAG6951930.1"/>
    <property type="molecule type" value="Genomic_DNA"/>
</dbReference>
<protein>
    <submittedName>
        <fullName evidence="1">Uncharacterized protein</fullName>
    </submittedName>
</protein>
<dbReference type="Proteomes" id="UP000709295">
    <property type="component" value="Unassembled WGS sequence"/>
</dbReference>
<evidence type="ECO:0000313" key="1">
    <source>
        <dbReference type="EMBL" id="KAG6951930.1"/>
    </source>
</evidence>
<reference evidence="1" key="1">
    <citation type="submission" date="2021-01" db="EMBL/GenBank/DDBJ databases">
        <title>Phytophthora aleatoria, a newly-described species from Pinus radiata is distinct from Phytophthora cactorum isolates based on comparative genomics.</title>
        <authorList>
            <person name="Mcdougal R."/>
            <person name="Panda P."/>
            <person name="Williams N."/>
            <person name="Studholme D.J."/>
        </authorList>
    </citation>
    <scope>NUCLEOTIDE SEQUENCE</scope>
    <source>
        <strain evidence="1">NZFS 4037</strain>
    </source>
</reference>
<name>A0A8J5M3Y7_9STRA</name>
<organism evidence="1 2">
    <name type="scientific">Phytophthora aleatoria</name>
    <dbReference type="NCBI Taxonomy" id="2496075"/>
    <lineage>
        <taxon>Eukaryota</taxon>
        <taxon>Sar</taxon>
        <taxon>Stramenopiles</taxon>
        <taxon>Oomycota</taxon>
        <taxon>Peronosporomycetes</taxon>
        <taxon>Peronosporales</taxon>
        <taxon>Peronosporaceae</taxon>
        <taxon>Phytophthora</taxon>
    </lineage>
</organism>
<comment type="caution">
    <text evidence="1">The sequence shown here is derived from an EMBL/GenBank/DDBJ whole genome shotgun (WGS) entry which is preliminary data.</text>
</comment>
<evidence type="ECO:0000313" key="2">
    <source>
        <dbReference type="Proteomes" id="UP000709295"/>
    </source>
</evidence>
<accession>A0A8J5M3Y7</accession>
<dbReference type="AlphaFoldDB" id="A0A8J5M3Y7"/>
<gene>
    <name evidence="1" type="ORF">JG688_00013509</name>
</gene>
<keyword evidence="2" id="KW-1185">Reference proteome</keyword>
<proteinExistence type="predicted"/>